<evidence type="ECO:0000256" key="1">
    <source>
        <dbReference type="SAM" id="Phobius"/>
    </source>
</evidence>
<feature type="transmembrane region" description="Helical" evidence="1">
    <location>
        <begin position="120"/>
        <end position="138"/>
    </location>
</feature>
<evidence type="ECO:0000313" key="3">
    <source>
        <dbReference type="Proteomes" id="UP000831151"/>
    </source>
</evidence>
<accession>A0A9E7IWH0</accession>
<protein>
    <submittedName>
        <fullName evidence="2">YibE/F family protein</fullName>
    </submittedName>
</protein>
<keyword evidence="1" id="KW-0812">Transmembrane</keyword>
<feature type="transmembrane region" description="Helical" evidence="1">
    <location>
        <begin position="298"/>
        <end position="324"/>
    </location>
</feature>
<keyword evidence="1" id="KW-0472">Membrane</keyword>
<evidence type="ECO:0000313" key="2">
    <source>
        <dbReference type="EMBL" id="UQK58870.1"/>
    </source>
</evidence>
<feature type="transmembrane region" description="Helical" evidence="1">
    <location>
        <begin position="243"/>
        <end position="261"/>
    </location>
</feature>
<dbReference type="Proteomes" id="UP000831151">
    <property type="component" value="Chromosome"/>
</dbReference>
<dbReference type="AlphaFoldDB" id="A0A9E7IWH0"/>
<dbReference type="Pfam" id="PF07907">
    <property type="entry name" value="YibE_F"/>
    <property type="match status" value="1"/>
</dbReference>
<reference evidence="2" key="1">
    <citation type="submission" date="2022-04" db="EMBL/GenBank/DDBJ databases">
        <title>Complete genome sequences of Ezakiella coagulans and Fenollaria massiliensis.</title>
        <authorList>
            <person name="France M.T."/>
            <person name="Clifford J."/>
            <person name="Narina S."/>
            <person name="Rutt L."/>
            <person name="Ravel J."/>
        </authorList>
    </citation>
    <scope>NUCLEOTIDE SEQUENCE</scope>
    <source>
        <strain evidence="2">C0061C2</strain>
    </source>
</reference>
<dbReference type="RefSeq" id="WP_249242420.1">
    <property type="nucleotide sequence ID" value="NZ_CP096649.1"/>
</dbReference>
<feature type="transmembrane region" description="Helical" evidence="1">
    <location>
        <begin position="344"/>
        <end position="366"/>
    </location>
</feature>
<organism evidence="2 3">
    <name type="scientific">Fenollaria massiliensis</name>
    <dbReference type="NCBI Taxonomy" id="938288"/>
    <lineage>
        <taxon>Bacteria</taxon>
        <taxon>Bacillati</taxon>
        <taxon>Bacillota</taxon>
        <taxon>Clostridia</taxon>
        <taxon>Eubacteriales</taxon>
        <taxon>Fenollaria</taxon>
    </lineage>
</organism>
<dbReference type="InterPro" id="IPR012507">
    <property type="entry name" value="YibE_F"/>
</dbReference>
<proteinExistence type="predicted"/>
<gene>
    <name evidence="2" type="ORF">M1R53_06430</name>
</gene>
<dbReference type="KEGG" id="fms:M1R53_06430"/>
<feature type="transmembrane region" description="Helical" evidence="1">
    <location>
        <begin position="7"/>
        <end position="23"/>
    </location>
</feature>
<sequence length="380" mass="42116">MKKIINIALILILIAIYIFYRKVDFGEVRWDNKNVHYVKAKVLEVLEEDLSKKYNYLNVGSQKLKVKILEGKEAGEEKIIDNTLFNTSSILAKKGTRIILLIDSPDGVDPYYTVYNYDRSIAIAIYIGLFILLLYAVGKKNGLKSALALIISIYIIALYMLPSIYIGRPIILVTLVTILLASIYSAVIIFGYSLIGLVNIISIFISFIIVAVLSYLVSITAHLTGFVDPNAEGLFYIVEKTGMQLQYLFFAGITISTYGAAKDVSVSISSALLEIKTLNKNMGSKDLFKSGMNIGKDIIATMVDTLIFAFIGSSLTTVLSLMSYGVQFNQLISSNFFSMELANGLIATSVVVMMVPISAYISSLVYNIEDKSMIRKFLTK</sequence>
<dbReference type="EMBL" id="CP096649">
    <property type="protein sequence ID" value="UQK58870.1"/>
    <property type="molecule type" value="Genomic_DNA"/>
</dbReference>
<name>A0A9E7IWH0_9FIRM</name>
<keyword evidence="3" id="KW-1185">Reference proteome</keyword>
<dbReference type="PANTHER" id="PTHR41771:SF1">
    <property type="entry name" value="MEMBRANE PROTEIN"/>
    <property type="match status" value="1"/>
</dbReference>
<dbReference type="PANTHER" id="PTHR41771">
    <property type="entry name" value="MEMBRANE PROTEIN-RELATED"/>
    <property type="match status" value="1"/>
</dbReference>
<feature type="transmembrane region" description="Helical" evidence="1">
    <location>
        <begin position="197"/>
        <end position="223"/>
    </location>
</feature>
<feature type="transmembrane region" description="Helical" evidence="1">
    <location>
        <begin position="170"/>
        <end position="190"/>
    </location>
</feature>
<keyword evidence="1" id="KW-1133">Transmembrane helix</keyword>
<feature type="transmembrane region" description="Helical" evidence="1">
    <location>
        <begin position="145"/>
        <end position="164"/>
    </location>
</feature>